<keyword evidence="2" id="KW-0663">Pyridoxal phosphate</keyword>
<dbReference type="Pfam" id="PF00291">
    <property type="entry name" value="PALP"/>
    <property type="match status" value="1"/>
</dbReference>
<dbReference type="Proteomes" id="UP001410795">
    <property type="component" value="Unassembled WGS sequence"/>
</dbReference>
<protein>
    <recommendedName>
        <fullName evidence="3">Tryptophan synthase beta chain-like PALP domain-containing protein</fullName>
    </recommendedName>
</protein>
<dbReference type="InterPro" id="IPR036052">
    <property type="entry name" value="TrpB-like_PALP_sf"/>
</dbReference>
<dbReference type="InterPro" id="IPR050214">
    <property type="entry name" value="Cys_Synth/Cystath_Beta-Synth"/>
</dbReference>
<dbReference type="Gene3D" id="3.40.50.1100">
    <property type="match status" value="2"/>
</dbReference>
<dbReference type="EMBL" id="BAAAYV010000025">
    <property type="protein sequence ID" value="GAA3668226.1"/>
    <property type="molecule type" value="Genomic_DNA"/>
</dbReference>
<comment type="caution">
    <text evidence="4">The sequence shown here is derived from an EMBL/GenBank/DDBJ whole genome shotgun (WGS) entry which is preliminary data.</text>
</comment>
<dbReference type="RefSeq" id="WP_221858122.1">
    <property type="nucleotide sequence ID" value="NZ_BAAAYV010000025.1"/>
</dbReference>
<dbReference type="InterPro" id="IPR001926">
    <property type="entry name" value="TrpB-like_PALP"/>
</dbReference>
<sequence>MRYAHTVSDLVGSTPLVRLNHVTDGIAATVLAKVEYFNPGGSSKDRIATLIIDAAEREGRLRPGGVIVEPTSGNTGVGLALVAQQRGYRTVFVVPDKVSEDKRNVLKAYGAEVVVTPTNVEPDDPRSYYSVSDRLVREIPGAYKPDQYSNQNAPRSHFGSTGPEIWRDTDGRVTHFVAGVGTGGTITGSGRFLKQASEGRVRIVGADPVGSIYSAEPGRHDQVHGYLVEGVGEDFWPGAYDPTVVDEIHRVPDAEAFAMTRRLAREEGLLVGGSSGMAVVAALRAARDLPAEAVVVVLLPDHGRGYLGKVFDDDWMRAHGFPVDAPEPLVPAGLQAELDRPEAAVASSTATPTEIHA</sequence>
<feature type="domain" description="Tryptophan synthase beta chain-like PALP" evidence="3">
    <location>
        <begin position="7"/>
        <end position="301"/>
    </location>
</feature>
<evidence type="ECO:0000313" key="4">
    <source>
        <dbReference type="EMBL" id="GAA3668226.1"/>
    </source>
</evidence>
<evidence type="ECO:0000256" key="1">
    <source>
        <dbReference type="ARBA" id="ARBA00001933"/>
    </source>
</evidence>
<evidence type="ECO:0000256" key="2">
    <source>
        <dbReference type="ARBA" id="ARBA00022898"/>
    </source>
</evidence>
<name>A0ABP7BTK8_9MICO</name>
<gene>
    <name evidence="4" type="ORF">GCM10022202_32830</name>
</gene>
<proteinExistence type="predicted"/>
<dbReference type="PANTHER" id="PTHR10314">
    <property type="entry name" value="CYSTATHIONINE BETA-SYNTHASE"/>
    <property type="match status" value="1"/>
</dbReference>
<accession>A0ABP7BTK8</accession>
<comment type="cofactor">
    <cofactor evidence="1">
        <name>pyridoxal 5'-phosphate</name>
        <dbReference type="ChEBI" id="CHEBI:597326"/>
    </cofactor>
</comment>
<evidence type="ECO:0000259" key="3">
    <source>
        <dbReference type="Pfam" id="PF00291"/>
    </source>
</evidence>
<evidence type="ECO:0000313" key="5">
    <source>
        <dbReference type="Proteomes" id="UP001410795"/>
    </source>
</evidence>
<organism evidence="4 5">
    <name type="scientific">Microbacterium marinilacus</name>
    <dbReference type="NCBI Taxonomy" id="415209"/>
    <lineage>
        <taxon>Bacteria</taxon>
        <taxon>Bacillati</taxon>
        <taxon>Actinomycetota</taxon>
        <taxon>Actinomycetes</taxon>
        <taxon>Micrococcales</taxon>
        <taxon>Microbacteriaceae</taxon>
        <taxon>Microbacterium</taxon>
    </lineage>
</organism>
<dbReference type="SUPFAM" id="SSF53686">
    <property type="entry name" value="Tryptophan synthase beta subunit-like PLP-dependent enzymes"/>
    <property type="match status" value="1"/>
</dbReference>
<keyword evidence="5" id="KW-1185">Reference proteome</keyword>
<reference evidence="5" key="1">
    <citation type="journal article" date="2019" name="Int. J. Syst. Evol. Microbiol.">
        <title>The Global Catalogue of Microorganisms (GCM) 10K type strain sequencing project: providing services to taxonomists for standard genome sequencing and annotation.</title>
        <authorList>
            <consortium name="The Broad Institute Genomics Platform"/>
            <consortium name="The Broad Institute Genome Sequencing Center for Infectious Disease"/>
            <person name="Wu L."/>
            <person name="Ma J."/>
        </authorList>
    </citation>
    <scope>NUCLEOTIDE SEQUENCE [LARGE SCALE GENOMIC DNA]</scope>
    <source>
        <strain evidence="5">JCM 16546</strain>
    </source>
</reference>
<dbReference type="CDD" id="cd01561">
    <property type="entry name" value="CBS_like"/>
    <property type="match status" value="1"/>
</dbReference>